<feature type="region of interest" description="Disordered" evidence="1">
    <location>
        <begin position="58"/>
        <end position="77"/>
    </location>
</feature>
<sequence length="77" mass="8818">MMDDRQHEQQALEALRKAVANALERKRRLGQYAVIWRDGRTVRLAPEEIGIPEEYVTDASNLPASVREPDSDDEDPK</sequence>
<name>A0ABV3S8F7_9GAMM</name>
<keyword evidence="3" id="KW-1185">Reference proteome</keyword>
<gene>
    <name evidence="2" type="ORF">V6X64_03360</name>
</gene>
<organism evidence="2 3">
    <name type="scientific">Spiribacter onubensis</name>
    <dbReference type="NCBI Taxonomy" id="3122420"/>
    <lineage>
        <taxon>Bacteria</taxon>
        <taxon>Pseudomonadati</taxon>
        <taxon>Pseudomonadota</taxon>
        <taxon>Gammaproteobacteria</taxon>
        <taxon>Chromatiales</taxon>
        <taxon>Ectothiorhodospiraceae</taxon>
        <taxon>Spiribacter</taxon>
    </lineage>
</organism>
<evidence type="ECO:0000256" key="1">
    <source>
        <dbReference type="SAM" id="MobiDB-lite"/>
    </source>
</evidence>
<accession>A0ABV3S8F7</accession>
<protein>
    <submittedName>
        <fullName evidence="2">Uncharacterized protein</fullName>
    </submittedName>
</protein>
<evidence type="ECO:0000313" key="2">
    <source>
        <dbReference type="EMBL" id="MEX0386034.1"/>
    </source>
</evidence>
<evidence type="ECO:0000313" key="3">
    <source>
        <dbReference type="Proteomes" id="UP001556653"/>
    </source>
</evidence>
<comment type="caution">
    <text evidence="2">The sequence shown here is derived from an EMBL/GenBank/DDBJ whole genome shotgun (WGS) entry which is preliminary data.</text>
</comment>
<dbReference type="EMBL" id="JBAKFJ010000001">
    <property type="protein sequence ID" value="MEX0386034.1"/>
    <property type="molecule type" value="Genomic_DNA"/>
</dbReference>
<dbReference type="Proteomes" id="UP001556653">
    <property type="component" value="Unassembled WGS sequence"/>
</dbReference>
<dbReference type="RefSeq" id="WP_367966514.1">
    <property type="nucleotide sequence ID" value="NZ_JBAKFJ010000001.1"/>
</dbReference>
<proteinExistence type="predicted"/>
<reference evidence="2 3" key="1">
    <citation type="submission" date="2024-02" db="EMBL/GenBank/DDBJ databases">
        <title>New especies of Spiribacter isolated from saline water.</title>
        <authorList>
            <person name="Leon M.J."/>
            <person name="De La Haba R."/>
            <person name="Sanchez-Porro C."/>
            <person name="Ventosa A."/>
        </authorList>
    </citation>
    <scope>NUCLEOTIDE SEQUENCE [LARGE SCALE GENOMIC DNA]</scope>
    <source>
        <strain evidence="3">ag22IC4-227</strain>
    </source>
</reference>